<feature type="transmembrane region" description="Helical" evidence="12">
    <location>
        <begin position="346"/>
        <end position="363"/>
    </location>
</feature>
<evidence type="ECO:0000313" key="14">
    <source>
        <dbReference type="Proteomes" id="UP000027195"/>
    </source>
</evidence>
<evidence type="ECO:0000256" key="3">
    <source>
        <dbReference type="ARBA" id="ARBA00021242"/>
    </source>
</evidence>
<keyword evidence="6 12" id="KW-0812">Transmembrane</keyword>
<feature type="transmembrane region" description="Helical" evidence="12">
    <location>
        <begin position="217"/>
        <end position="236"/>
    </location>
</feature>
<feature type="transmembrane region" description="Helical" evidence="12">
    <location>
        <begin position="57"/>
        <end position="78"/>
    </location>
</feature>
<comment type="subcellular location">
    <subcellularLocation>
        <location evidence="2">Cell membrane</location>
        <topology evidence="2">Multi-pass membrane protein</topology>
    </subcellularLocation>
</comment>
<dbReference type="SUPFAM" id="SSF103473">
    <property type="entry name" value="MFS general substrate transporter"/>
    <property type="match status" value="1"/>
</dbReference>
<evidence type="ECO:0000256" key="10">
    <source>
        <dbReference type="ARBA" id="ARBA00030646"/>
    </source>
</evidence>
<keyword evidence="4" id="KW-0813">Transport</keyword>
<dbReference type="PANTHER" id="PTHR23516">
    <property type="entry name" value="SAM (S-ADENOSYL METHIONINE) TRANSPORTER"/>
    <property type="match status" value="1"/>
</dbReference>
<feature type="transmembrane region" description="Helical" evidence="12">
    <location>
        <begin position="12"/>
        <end position="30"/>
    </location>
</feature>
<organism evidence="13 14">
    <name type="scientific">Botryobasidium botryosum (strain FD-172 SS1)</name>
    <dbReference type="NCBI Taxonomy" id="930990"/>
    <lineage>
        <taxon>Eukaryota</taxon>
        <taxon>Fungi</taxon>
        <taxon>Dikarya</taxon>
        <taxon>Basidiomycota</taxon>
        <taxon>Agaricomycotina</taxon>
        <taxon>Agaricomycetes</taxon>
        <taxon>Cantharellales</taxon>
        <taxon>Botryobasidiaceae</taxon>
        <taxon>Botryobasidium</taxon>
    </lineage>
</organism>
<feature type="transmembrane region" description="Helical" evidence="12">
    <location>
        <begin position="369"/>
        <end position="386"/>
    </location>
</feature>
<dbReference type="InterPro" id="IPR008509">
    <property type="entry name" value="MOT2/MFSD5"/>
</dbReference>
<protein>
    <recommendedName>
        <fullName evidence="3">Molybdate-anion transporter</fullName>
    </recommendedName>
    <alternativeName>
        <fullName evidence="10">Major facilitator superfamily domain-containing protein 5</fullName>
    </alternativeName>
    <alternativeName>
        <fullName evidence="11">Molybdate transporter 2 homolog</fullName>
    </alternativeName>
</protein>
<feature type="transmembrane region" description="Helical" evidence="12">
    <location>
        <begin position="407"/>
        <end position="424"/>
    </location>
</feature>
<feature type="transmembrane region" description="Helical" evidence="12">
    <location>
        <begin position="122"/>
        <end position="144"/>
    </location>
</feature>
<dbReference type="Gene3D" id="1.20.1250.20">
    <property type="entry name" value="MFS general substrate transporter like domains"/>
    <property type="match status" value="1"/>
</dbReference>
<dbReference type="EMBL" id="KL198021">
    <property type="protein sequence ID" value="KDQ18716.1"/>
    <property type="molecule type" value="Genomic_DNA"/>
</dbReference>
<dbReference type="HOGENOM" id="CLU_034007_2_0_1"/>
<accession>A0A067N4L9</accession>
<keyword evidence="5" id="KW-1003">Cell membrane</keyword>
<dbReference type="Pfam" id="PF05631">
    <property type="entry name" value="MFS_5"/>
    <property type="match status" value="1"/>
</dbReference>
<dbReference type="OrthoDB" id="263957at2759"/>
<feature type="transmembrane region" description="Helical" evidence="12">
    <location>
        <begin position="303"/>
        <end position="326"/>
    </location>
</feature>
<evidence type="ECO:0000256" key="9">
    <source>
        <dbReference type="ARBA" id="ARBA00023136"/>
    </source>
</evidence>
<keyword evidence="9 12" id="KW-0472">Membrane</keyword>
<feature type="transmembrane region" description="Helical" evidence="12">
    <location>
        <begin position="269"/>
        <end position="291"/>
    </location>
</feature>
<evidence type="ECO:0000256" key="8">
    <source>
        <dbReference type="ARBA" id="ARBA00023065"/>
    </source>
</evidence>
<gene>
    <name evidence="13" type="ORF">BOTBODRAFT_29092</name>
</gene>
<evidence type="ECO:0000256" key="4">
    <source>
        <dbReference type="ARBA" id="ARBA00022448"/>
    </source>
</evidence>
<dbReference type="CDD" id="cd17487">
    <property type="entry name" value="MFS_MFSD5_like"/>
    <property type="match status" value="1"/>
</dbReference>
<keyword evidence="8" id="KW-0406">Ion transport</keyword>
<comment type="function">
    <text evidence="1">Mediates high-affinity intracellular uptake of the rare oligo-element molybdenum.</text>
</comment>
<evidence type="ECO:0000256" key="7">
    <source>
        <dbReference type="ARBA" id="ARBA00022989"/>
    </source>
</evidence>
<evidence type="ECO:0000256" key="6">
    <source>
        <dbReference type="ARBA" id="ARBA00022692"/>
    </source>
</evidence>
<proteinExistence type="predicted"/>
<dbReference type="GO" id="GO:0006811">
    <property type="term" value="P:monoatomic ion transport"/>
    <property type="evidence" value="ECO:0007669"/>
    <property type="project" value="UniProtKB-KW"/>
</dbReference>
<feature type="transmembrane region" description="Helical" evidence="12">
    <location>
        <begin position="90"/>
        <end position="110"/>
    </location>
</feature>
<name>A0A067N4L9_BOTB1</name>
<dbReference type="AlphaFoldDB" id="A0A067N4L9"/>
<keyword evidence="7 12" id="KW-1133">Transmembrane helix</keyword>
<keyword evidence="14" id="KW-1185">Reference proteome</keyword>
<evidence type="ECO:0000256" key="11">
    <source>
        <dbReference type="ARBA" id="ARBA00032555"/>
    </source>
</evidence>
<sequence length="467" mass="50725">MVNLNPFFLSQLVYLSVFCVCGILAERYIANRRQQRAGRDRRGDEVSNAGEARKLAWNYLLVYAVVMGADWLQGPYVYSLYKEQYDFPPQIVAVLFVTGFMSAGFAAPLVGVWADQYGRKRLCLYFCLSYIGACVCILFPILPVLVAGRVLGGVSTSILFSCFESWLVASSQSSGVAQSDLSSIMGRASLINGFVASAMGVVSNELVSFTGTYTSPFIASAGLLGLSYAMISGLWTENYGGGAGSKRVDIFQISRIKQAWHIVREDPSLLTLGLTQTCFEGSMYLFVFLWVPSMENVSGGASLPLGYIFSSFMFSMMIGSLIYTIITSSARTKAPSDSPLVLHAKLSSLVCLTAGLALAASMSTDTAQTRFWAFCVFEACVGMYYPTQGMLRGSMISNDHRATLSSLFRVPLNIFVVAALLTGVSSARNVFAGCTLSLMFSSIMTAFVIVRRASEPSPIPINLREVN</sequence>
<feature type="transmembrane region" description="Helical" evidence="12">
    <location>
        <begin position="190"/>
        <end position="211"/>
    </location>
</feature>
<evidence type="ECO:0000256" key="5">
    <source>
        <dbReference type="ARBA" id="ARBA00022475"/>
    </source>
</evidence>
<evidence type="ECO:0000313" key="13">
    <source>
        <dbReference type="EMBL" id="KDQ18716.1"/>
    </source>
</evidence>
<reference evidence="14" key="1">
    <citation type="journal article" date="2014" name="Proc. Natl. Acad. Sci. U.S.A.">
        <title>Extensive sampling of basidiomycete genomes demonstrates inadequacy of the white-rot/brown-rot paradigm for wood decay fungi.</title>
        <authorList>
            <person name="Riley R."/>
            <person name="Salamov A.A."/>
            <person name="Brown D.W."/>
            <person name="Nagy L.G."/>
            <person name="Floudas D."/>
            <person name="Held B.W."/>
            <person name="Levasseur A."/>
            <person name="Lombard V."/>
            <person name="Morin E."/>
            <person name="Otillar R."/>
            <person name="Lindquist E.A."/>
            <person name="Sun H."/>
            <person name="LaButti K.M."/>
            <person name="Schmutz J."/>
            <person name="Jabbour D."/>
            <person name="Luo H."/>
            <person name="Baker S.E."/>
            <person name="Pisabarro A.G."/>
            <person name="Walton J.D."/>
            <person name="Blanchette R.A."/>
            <person name="Henrissat B."/>
            <person name="Martin F."/>
            <person name="Cullen D."/>
            <person name="Hibbett D.S."/>
            <person name="Grigoriev I.V."/>
        </authorList>
    </citation>
    <scope>NUCLEOTIDE SEQUENCE [LARGE SCALE GENOMIC DNA]</scope>
    <source>
        <strain evidence="14">FD-172 SS1</strain>
    </source>
</reference>
<evidence type="ECO:0000256" key="2">
    <source>
        <dbReference type="ARBA" id="ARBA00004651"/>
    </source>
</evidence>
<dbReference type="GO" id="GO:0005886">
    <property type="term" value="C:plasma membrane"/>
    <property type="evidence" value="ECO:0007669"/>
    <property type="project" value="UniProtKB-SubCell"/>
</dbReference>
<dbReference type="InterPro" id="IPR036259">
    <property type="entry name" value="MFS_trans_sf"/>
</dbReference>
<dbReference type="GO" id="GO:0015098">
    <property type="term" value="F:molybdate ion transmembrane transporter activity"/>
    <property type="evidence" value="ECO:0007669"/>
    <property type="project" value="InterPro"/>
</dbReference>
<dbReference type="Proteomes" id="UP000027195">
    <property type="component" value="Unassembled WGS sequence"/>
</dbReference>
<feature type="transmembrane region" description="Helical" evidence="12">
    <location>
        <begin position="430"/>
        <end position="450"/>
    </location>
</feature>
<dbReference type="InParanoid" id="A0A067N4L9"/>
<dbReference type="PANTHER" id="PTHR23516:SF1">
    <property type="entry name" value="MOLYBDATE-ANION TRANSPORTER"/>
    <property type="match status" value="1"/>
</dbReference>
<dbReference type="STRING" id="930990.A0A067N4L9"/>
<evidence type="ECO:0000256" key="1">
    <source>
        <dbReference type="ARBA" id="ARBA00003019"/>
    </source>
</evidence>
<evidence type="ECO:0000256" key="12">
    <source>
        <dbReference type="SAM" id="Phobius"/>
    </source>
</evidence>